<proteinExistence type="predicted"/>
<name>A0A4R7P9V0_9GAMM</name>
<sequence>MTDDDAAELQAMIDDFQPGLYQHYKGQQYLALCLAREDATDEVVVVYTRLYARAGLPTSTRHLRVWNEEVDVDGQLVPRFAYCGHVTDEVDARGKPQQAQGRRGLLRWVKDNF</sequence>
<feature type="domain" description="DUF1653" evidence="1">
    <location>
        <begin position="19"/>
        <end position="82"/>
    </location>
</feature>
<dbReference type="Proteomes" id="UP000295341">
    <property type="component" value="Unassembled WGS sequence"/>
</dbReference>
<organism evidence="2 3">
    <name type="scientific">Panacagrimonas perspica</name>
    <dbReference type="NCBI Taxonomy" id="381431"/>
    <lineage>
        <taxon>Bacteria</taxon>
        <taxon>Pseudomonadati</taxon>
        <taxon>Pseudomonadota</taxon>
        <taxon>Gammaproteobacteria</taxon>
        <taxon>Nevskiales</taxon>
        <taxon>Nevskiaceae</taxon>
        <taxon>Panacagrimonas</taxon>
    </lineage>
</organism>
<keyword evidence="3" id="KW-1185">Reference proteome</keyword>
<gene>
    <name evidence="2" type="ORF">DFR24_0026</name>
</gene>
<evidence type="ECO:0000313" key="2">
    <source>
        <dbReference type="EMBL" id="TDU30677.1"/>
    </source>
</evidence>
<dbReference type="Gene3D" id="2.30.30.320">
    <property type="entry name" value="DUF1653-like domain"/>
    <property type="match status" value="1"/>
</dbReference>
<dbReference type="EMBL" id="SOBT01000008">
    <property type="protein sequence ID" value="TDU30677.1"/>
    <property type="molecule type" value="Genomic_DNA"/>
</dbReference>
<dbReference type="Pfam" id="PF07866">
    <property type="entry name" value="DUF1653"/>
    <property type="match status" value="1"/>
</dbReference>
<protein>
    <submittedName>
        <fullName evidence="2">Uncharacterized protein DUF1653</fullName>
    </submittedName>
</protein>
<comment type="caution">
    <text evidence="2">The sequence shown here is derived from an EMBL/GenBank/DDBJ whole genome shotgun (WGS) entry which is preliminary data.</text>
</comment>
<reference evidence="2 3" key="1">
    <citation type="submission" date="2019-03" db="EMBL/GenBank/DDBJ databases">
        <title>Genomic Encyclopedia of Type Strains, Phase IV (KMG-IV): sequencing the most valuable type-strain genomes for metagenomic binning, comparative biology and taxonomic classification.</title>
        <authorList>
            <person name="Goeker M."/>
        </authorList>
    </citation>
    <scope>NUCLEOTIDE SEQUENCE [LARGE SCALE GENOMIC DNA]</scope>
    <source>
        <strain evidence="2 3">DSM 26377</strain>
    </source>
</reference>
<accession>A0A4R7P9V0</accession>
<evidence type="ECO:0000313" key="3">
    <source>
        <dbReference type="Proteomes" id="UP000295341"/>
    </source>
</evidence>
<dbReference type="InterPro" id="IPR037135">
    <property type="entry name" value="DUF1653-like_dom_sf"/>
</dbReference>
<dbReference type="AlphaFoldDB" id="A0A4R7P9V0"/>
<evidence type="ECO:0000259" key="1">
    <source>
        <dbReference type="Pfam" id="PF07866"/>
    </source>
</evidence>
<dbReference type="InterPro" id="IPR023387">
    <property type="entry name" value="DUF1653-like_dom"/>
</dbReference>